<name>A0A6N7S5R9_9FIRM</name>
<dbReference type="OrthoDB" id="1908357at2"/>
<gene>
    <name evidence="3" type="ORF">GKD88_09380</name>
    <name evidence="2" type="ORF">GKE08_07830</name>
</gene>
<dbReference type="EMBL" id="WKPJ01000009">
    <property type="protein sequence ID" value="MSA89233.1"/>
    <property type="molecule type" value="Genomic_DNA"/>
</dbReference>
<dbReference type="Proteomes" id="UP000480929">
    <property type="component" value="Unassembled WGS sequence"/>
</dbReference>
<dbReference type="RefSeq" id="WP_154238562.1">
    <property type="nucleotide sequence ID" value="NZ_WKPI01000014.1"/>
</dbReference>
<proteinExistence type="predicted"/>
<dbReference type="Pfam" id="PF09851">
    <property type="entry name" value="SHOCT"/>
    <property type="match status" value="1"/>
</dbReference>
<evidence type="ECO:0000313" key="2">
    <source>
        <dbReference type="EMBL" id="MSA89233.1"/>
    </source>
</evidence>
<comment type="caution">
    <text evidence="2">The sequence shown here is derived from an EMBL/GenBank/DDBJ whole genome shotgun (WGS) entry which is preliminary data.</text>
</comment>
<organism evidence="2 4">
    <name type="scientific">Holdemania massiliensis</name>
    <dbReference type="NCBI Taxonomy" id="1468449"/>
    <lineage>
        <taxon>Bacteria</taxon>
        <taxon>Bacillati</taxon>
        <taxon>Bacillota</taxon>
        <taxon>Erysipelotrichia</taxon>
        <taxon>Erysipelotrichales</taxon>
        <taxon>Erysipelotrichaceae</taxon>
        <taxon>Holdemania</taxon>
    </lineage>
</organism>
<accession>A0A6N7S5R9</accession>
<feature type="domain" description="SHOCT" evidence="1">
    <location>
        <begin position="220"/>
        <end position="245"/>
    </location>
</feature>
<evidence type="ECO:0000313" key="4">
    <source>
        <dbReference type="Proteomes" id="UP000433575"/>
    </source>
</evidence>
<evidence type="ECO:0000259" key="1">
    <source>
        <dbReference type="Pfam" id="PF09851"/>
    </source>
</evidence>
<evidence type="ECO:0000313" key="3">
    <source>
        <dbReference type="EMBL" id="MSC33330.1"/>
    </source>
</evidence>
<dbReference type="AlphaFoldDB" id="A0A6N7S5R9"/>
<protein>
    <submittedName>
        <fullName evidence="2">SHOCT domain-containing protein</fullName>
    </submittedName>
</protein>
<reference evidence="4 5" key="1">
    <citation type="journal article" date="2019" name="Nat. Med.">
        <title>A library of human gut bacterial isolates paired with longitudinal multiomics data enables mechanistic microbiome research.</title>
        <authorList>
            <person name="Poyet M."/>
            <person name="Groussin M."/>
            <person name="Gibbons S.M."/>
            <person name="Avila-Pacheco J."/>
            <person name="Jiang X."/>
            <person name="Kearney S.M."/>
            <person name="Perrotta A.R."/>
            <person name="Berdy B."/>
            <person name="Zhao S."/>
            <person name="Lieberman T.D."/>
            <person name="Swanson P.K."/>
            <person name="Smith M."/>
            <person name="Roesemann S."/>
            <person name="Alexander J.E."/>
            <person name="Rich S.A."/>
            <person name="Livny J."/>
            <person name="Vlamakis H."/>
            <person name="Clish C."/>
            <person name="Bullock K."/>
            <person name="Deik A."/>
            <person name="Scott J."/>
            <person name="Pierce K.A."/>
            <person name="Xavier R.J."/>
            <person name="Alm E.J."/>
        </authorList>
    </citation>
    <scope>NUCLEOTIDE SEQUENCE [LARGE SCALE GENOMIC DNA]</scope>
    <source>
        <strain evidence="2 4">BIOML-A4</strain>
        <strain evidence="3 5">BIOML-A5</strain>
    </source>
</reference>
<keyword evidence="5" id="KW-1185">Reference proteome</keyword>
<dbReference type="Proteomes" id="UP000433575">
    <property type="component" value="Unassembled WGS sequence"/>
</dbReference>
<evidence type="ECO:0000313" key="5">
    <source>
        <dbReference type="Proteomes" id="UP000480929"/>
    </source>
</evidence>
<dbReference type="EMBL" id="WKPI01000014">
    <property type="protein sequence ID" value="MSC33330.1"/>
    <property type="molecule type" value="Genomic_DNA"/>
</dbReference>
<dbReference type="InterPro" id="IPR018649">
    <property type="entry name" value="SHOCT"/>
</dbReference>
<sequence length="247" mass="27247">MAVYCDVCGRDTGLSRYKIMGNKYICTRCYVRCGSNRMITLDQAKNIIAKIDYNLSLISTFKTAKKVGNFLEVDQENRKWMIYPDGNREHAFLYNYEDLVDFELLENGTSVAKGGLGRAVVGGLLLGGVGAIVGGVTGAKKSQNICNSMIIKVTVQDLSNPAINVQLIAGGIKTNSMLYQQATNMAQEALSVFQVICRDVEQRRQSQPVEVSQPSAANEILKYKQLLDMGAITPEEYEAKKKQLLGL</sequence>